<accession>A0ABW6C7J5</accession>
<protein>
    <recommendedName>
        <fullName evidence="3">Transposase</fullName>
    </recommendedName>
</protein>
<evidence type="ECO:0008006" key="3">
    <source>
        <dbReference type="Google" id="ProtNLM"/>
    </source>
</evidence>
<sequence>MLELQKDYQVSVRRACQVVLFHRFGWYYRSKARNSSVIRKLMHEIAQMQVRYGCWRIFIPAQAEG</sequence>
<dbReference type="EMBL" id="JBHUOX010000038">
    <property type="protein sequence ID" value="MFD3003693.1"/>
    <property type="molecule type" value="Genomic_DNA"/>
</dbReference>
<evidence type="ECO:0000313" key="1">
    <source>
        <dbReference type="EMBL" id="MFD3003693.1"/>
    </source>
</evidence>
<reference evidence="2" key="1">
    <citation type="journal article" date="2019" name="Int. J. Syst. Evol. Microbiol.">
        <title>The Global Catalogue of Microorganisms (GCM) 10K type strain sequencing project: providing services to taxonomists for standard genome sequencing and annotation.</title>
        <authorList>
            <consortium name="The Broad Institute Genomics Platform"/>
            <consortium name="The Broad Institute Genome Sequencing Center for Infectious Disease"/>
            <person name="Wu L."/>
            <person name="Ma J."/>
        </authorList>
    </citation>
    <scope>NUCLEOTIDE SEQUENCE [LARGE SCALE GENOMIC DNA]</scope>
    <source>
        <strain evidence="2">KCTC 23984</strain>
    </source>
</reference>
<organism evidence="1 2">
    <name type="scientific">Pontibacter toksunensis</name>
    <dbReference type="NCBI Taxonomy" id="1332631"/>
    <lineage>
        <taxon>Bacteria</taxon>
        <taxon>Pseudomonadati</taxon>
        <taxon>Bacteroidota</taxon>
        <taxon>Cytophagia</taxon>
        <taxon>Cytophagales</taxon>
        <taxon>Hymenobacteraceae</taxon>
        <taxon>Pontibacter</taxon>
    </lineage>
</organism>
<evidence type="ECO:0000313" key="2">
    <source>
        <dbReference type="Proteomes" id="UP001597641"/>
    </source>
</evidence>
<keyword evidence="2" id="KW-1185">Reference proteome</keyword>
<gene>
    <name evidence="1" type="ORF">ACFS7Z_25275</name>
</gene>
<name>A0ABW6C7J5_9BACT</name>
<proteinExistence type="predicted"/>
<comment type="caution">
    <text evidence="1">The sequence shown here is derived from an EMBL/GenBank/DDBJ whole genome shotgun (WGS) entry which is preliminary data.</text>
</comment>
<dbReference type="Proteomes" id="UP001597641">
    <property type="component" value="Unassembled WGS sequence"/>
</dbReference>
<dbReference type="RefSeq" id="WP_377491584.1">
    <property type="nucleotide sequence ID" value="NZ_JBHUOX010000038.1"/>
</dbReference>